<gene>
    <name evidence="1" type="ORF">SLS60_011082</name>
</gene>
<protein>
    <submittedName>
        <fullName evidence="1">Uncharacterized protein</fullName>
    </submittedName>
</protein>
<sequence>MATPNAPSDILTPDQRLALEQQATYARYKRNIAIGGAVACPVIMLLPPRKLDLYTLSLGIGFYLSADHLAQSYKGRPLLSLITPSFSSPIASLPTEKARETSRILKEREEAERARREAVEGLGKEKKKGILGKLWMGDEEEGWKERRLEEERKALEEGKTYTDMILEQIWEVWNWDKKKGSGGKDEGEKKE</sequence>
<keyword evidence="2" id="KW-1185">Reference proteome</keyword>
<dbReference type="EMBL" id="JAKJXO020000020">
    <property type="protein sequence ID" value="KAL1592666.1"/>
    <property type="molecule type" value="Genomic_DNA"/>
</dbReference>
<dbReference type="Proteomes" id="UP001521785">
    <property type="component" value="Unassembled WGS sequence"/>
</dbReference>
<evidence type="ECO:0000313" key="2">
    <source>
        <dbReference type="Proteomes" id="UP001521785"/>
    </source>
</evidence>
<name>A0ABR3QKI9_9PLEO</name>
<reference evidence="1 2" key="1">
    <citation type="submission" date="2024-02" db="EMBL/GenBank/DDBJ databases">
        <title>De novo assembly and annotation of 12 fungi associated with fruit tree decline syndrome in Ontario, Canada.</title>
        <authorList>
            <person name="Sulman M."/>
            <person name="Ellouze W."/>
            <person name="Ilyukhin E."/>
        </authorList>
    </citation>
    <scope>NUCLEOTIDE SEQUENCE [LARGE SCALE GENOMIC DNA]</scope>
    <source>
        <strain evidence="1 2">M42-189</strain>
    </source>
</reference>
<organism evidence="1 2">
    <name type="scientific">Paraconiothyrium brasiliense</name>
    <dbReference type="NCBI Taxonomy" id="300254"/>
    <lineage>
        <taxon>Eukaryota</taxon>
        <taxon>Fungi</taxon>
        <taxon>Dikarya</taxon>
        <taxon>Ascomycota</taxon>
        <taxon>Pezizomycotina</taxon>
        <taxon>Dothideomycetes</taxon>
        <taxon>Pleosporomycetidae</taxon>
        <taxon>Pleosporales</taxon>
        <taxon>Massarineae</taxon>
        <taxon>Didymosphaeriaceae</taxon>
        <taxon>Paraconiothyrium</taxon>
    </lineage>
</organism>
<proteinExistence type="predicted"/>
<accession>A0ABR3QKI9</accession>
<comment type="caution">
    <text evidence="1">The sequence shown here is derived from an EMBL/GenBank/DDBJ whole genome shotgun (WGS) entry which is preliminary data.</text>
</comment>
<evidence type="ECO:0000313" key="1">
    <source>
        <dbReference type="EMBL" id="KAL1592666.1"/>
    </source>
</evidence>